<gene>
    <name evidence="1" type="ORF">HJC23_003720</name>
</gene>
<sequence length="294" mass="31918">MMSVVLLPCIVPDCTVSIPAQYNIVPDCMCWPNGLMQVDAVDARLMPVAARCLPVQTRALPIILMVGDESMDEFWRIAFLPNNNNDKNALERQQHQDHEFNESPSVVTTQYFTILPPHRTTLEPLTLQIQLNANEGVLSDISAIPWDASYLLAAYLYGTQEGCRVCFDACHPLSGKDGRDLSVVRGGVILELGSGLGIVGMAAVAASIALGDASDNDGAKVGHCIGKHQGNQSSNDNIIEREIACQCINRVVMTDLNDNAILSRLKRNVDANLAVLHGAHHHSNNSQTSHESVT</sequence>
<evidence type="ECO:0000313" key="2">
    <source>
        <dbReference type="Proteomes" id="UP001516023"/>
    </source>
</evidence>
<dbReference type="Gene3D" id="3.40.50.150">
    <property type="entry name" value="Vaccinia Virus protein VP39"/>
    <property type="match status" value="1"/>
</dbReference>
<accession>A0ABD3QX31</accession>
<dbReference type="AlphaFoldDB" id="A0ABD3QX31"/>
<dbReference type="EMBL" id="JABMIG020000012">
    <property type="protein sequence ID" value="KAL3803666.1"/>
    <property type="molecule type" value="Genomic_DNA"/>
</dbReference>
<dbReference type="Pfam" id="PF10294">
    <property type="entry name" value="Methyltransf_16"/>
    <property type="match status" value="1"/>
</dbReference>
<evidence type="ECO:0000313" key="1">
    <source>
        <dbReference type="EMBL" id="KAL3803666.1"/>
    </source>
</evidence>
<keyword evidence="2" id="KW-1185">Reference proteome</keyword>
<dbReference type="InterPro" id="IPR029063">
    <property type="entry name" value="SAM-dependent_MTases_sf"/>
</dbReference>
<comment type="caution">
    <text evidence="1">The sequence shown here is derived from an EMBL/GenBank/DDBJ whole genome shotgun (WGS) entry which is preliminary data.</text>
</comment>
<name>A0ABD3QX31_9STRA</name>
<organism evidence="1 2">
    <name type="scientific">Cyclotella cryptica</name>
    <dbReference type="NCBI Taxonomy" id="29204"/>
    <lineage>
        <taxon>Eukaryota</taxon>
        <taxon>Sar</taxon>
        <taxon>Stramenopiles</taxon>
        <taxon>Ochrophyta</taxon>
        <taxon>Bacillariophyta</taxon>
        <taxon>Coscinodiscophyceae</taxon>
        <taxon>Thalassiosirophycidae</taxon>
        <taxon>Stephanodiscales</taxon>
        <taxon>Stephanodiscaceae</taxon>
        <taxon>Cyclotella</taxon>
    </lineage>
</organism>
<dbReference type="InterPro" id="IPR019410">
    <property type="entry name" value="Methyltransf_16"/>
</dbReference>
<protein>
    <submittedName>
        <fullName evidence="1">Uncharacterized protein</fullName>
    </submittedName>
</protein>
<reference evidence="1 2" key="1">
    <citation type="journal article" date="2020" name="G3 (Bethesda)">
        <title>Improved Reference Genome for Cyclotella cryptica CCMP332, a Model for Cell Wall Morphogenesis, Salinity Adaptation, and Lipid Production in Diatoms (Bacillariophyta).</title>
        <authorList>
            <person name="Roberts W.R."/>
            <person name="Downey K.M."/>
            <person name="Ruck E.C."/>
            <person name="Traller J.C."/>
            <person name="Alverson A.J."/>
        </authorList>
    </citation>
    <scope>NUCLEOTIDE SEQUENCE [LARGE SCALE GENOMIC DNA]</scope>
    <source>
        <strain evidence="1 2">CCMP332</strain>
    </source>
</reference>
<dbReference type="Proteomes" id="UP001516023">
    <property type="component" value="Unassembled WGS sequence"/>
</dbReference>
<proteinExistence type="predicted"/>